<organism evidence="8 9">
    <name type="scientific">Natronogracilivirga saccharolytica</name>
    <dbReference type="NCBI Taxonomy" id="2812953"/>
    <lineage>
        <taxon>Bacteria</taxon>
        <taxon>Pseudomonadati</taxon>
        <taxon>Balneolota</taxon>
        <taxon>Balneolia</taxon>
        <taxon>Balneolales</taxon>
        <taxon>Cyclonatronaceae</taxon>
        <taxon>Natronogracilivirga</taxon>
    </lineage>
</organism>
<evidence type="ECO:0000256" key="1">
    <source>
        <dbReference type="ARBA" id="ARBA00000385"/>
    </source>
</evidence>
<feature type="active site" description="Nucleophile" evidence="5">
    <location>
        <position position="64"/>
    </location>
</feature>
<reference evidence="8" key="1">
    <citation type="submission" date="2021-02" db="EMBL/GenBank/DDBJ databases">
        <title>Natronogracilivirga saccharolytica gen. nov. sp. nov. a new anaerobic, haloalkiliphilic carbohydrate-fermenting bacterium from soda lake and proposing of Cyclonatronumiaceae fam. nov. in the phylum Balneolaeota.</title>
        <authorList>
            <person name="Zhilina T.N."/>
            <person name="Sorokin D.Y."/>
            <person name="Zavarzina D.G."/>
            <person name="Toshchakov S.V."/>
            <person name="Kublanov I.V."/>
        </authorList>
    </citation>
    <scope>NUCLEOTIDE SEQUENCE</scope>
    <source>
        <strain evidence="8">Z-1702</strain>
    </source>
</reference>
<name>A0A8J7UXC5_9BACT</name>
<evidence type="ECO:0000256" key="5">
    <source>
        <dbReference type="HAMAP-Rule" id="MF_01080"/>
    </source>
</evidence>
<feature type="domain" description="Pseudouridine synthase II N-terminal" evidence="6">
    <location>
        <begin position="49"/>
        <end position="198"/>
    </location>
</feature>
<protein>
    <recommendedName>
        <fullName evidence="5">tRNA pseudouridine synthase B</fullName>
        <ecNumber evidence="5">5.4.99.25</ecNumber>
    </recommendedName>
    <alternativeName>
        <fullName evidence="5">tRNA pseudouridine(55) synthase</fullName>
        <shortName evidence="5">Psi55 synthase</shortName>
    </alternativeName>
    <alternativeName>
        <fullName evidence="5">tRNA pseudouridylate synthase</fullName>
    </alternativeName>
    <alternativeName>
        <fullName evidence="5">tRNA-uridine isomerase</fullName>
    </alternativeName>
</protein>
<dbReference type="EC" id="5.4.99.25" evidence="5"/>
<keyword evidence="3 5" id="KW-0819">tRNA processing</keyword>
<accession>A0A8J7UXC5</accession>
<comment type="function">
    <text evidence="5">Responsible for synthesis of pseudouridine from uracil-55 in the psi GC loop of transfer RNAs.</text>
</comment>
<dbReference type="CDD" id="cd02573">
    <property type="entry name" value="PseudoU_synth_EcTruB"/>
    <property type="match status" value="1"/>
</dbReference>
<evidence type="ECO:0000259" key="7">
    <source>
        <dbReference type="Pfam" id="PF16198"/>
    </source>
</evidence>
<dbReference type="NCBIfam" id="TIGR00431">
    <property type="entry name" value="TruB"/>
    <property type="match status" value="1"/>
</dbReference>
<dbReference type="GO" id="GO:0031119">
    <property type="term" value="P:tRNA pseudouridine synthesis"/>
    <property type="evidence" value="ECO:0007669"/>
    <property type="project" value="UniProtKB-UniRule"/>
</dbReference>
<dbReference type="Pfam" id="PF01509">
    <property type="entry name" value="TruB_N"/>
    <property type="match status" value="1"/>
</dbReference>
<dbReference type="InterPro" id="IPR014780">
    <property type="entry name" value="tRNA_psdUridine_synth_TruB"/>
</dbReference>
<dbReference type="SUPFAM" id="SSF55120">
    <property type="entry name" value="Pseudouridine synthase"/>
    <property type="match status" value="1"/>
</dbReference>
<comment type="caution">
    <text evidence="8">The sequence shown here is derived from an EMBL/GenBank/DDBJ whole genome shotgun (WGS) entry which is preliminary data.</text>
</comment>
<dbReference type="Pfam" id="PF16198">
    <property type="entry name" value="TruB_C_2"/>
    <property type="match status" value="1"/>
</dbReference>
<gene>
    <name evidence="5 8" type="primary">truB</name>
    <name evidence="8" type="ORF">NATSA_10855</name>
</gene>
<evidence type="ECO:0000256" key="2">
    <source>
        <dbReference type="ARBA" id="ARBA00005642"/>
    </source>
</evidence>
<dbReference type="Gene3D" id="3.30.2350.10">
    <property type="entry name" value="Pseudouridine synthase"/>
    <property type="match status" value="1"/>
</dbReference>
<dbReference type="InterPro" id="IPR020103">
    <property type="entry name" value="PsdUridine_synth_cat_dom_sf"/>
</dbReference>
<sequence>MTSDSGLPVFPVYNHRRLPDPDDNLDDGAVFLADKPSGWSSFDVVKFLRNRIRTRKIGHAGTLDPLATGLLILCTGKATKSISIFQDYAKRYKASVVFGMSTPSHDAATEPDGHAPAGHLDEEKIRHVLENRFQGKITQIPPMYSALWKDGKRLYTYARKGKVVEREPRDIEIFETRILRFEGMKLELEVLCSKGTYIRKLAYDLGLELDTLAHLSKLRRTQIGQFNVDDAMTIDQIRSLSE</sequence>
<dbReference type="PANTHER" id="PTHR13767:SF2">
    <property type="entry name" value="PSEUDOURIDYLATE SYNTHASE TRUB1"/>
    <property type="match status" value="1"/>
</dbReference>
<proteinExistence type="inferred from homology"/>
<keyword evidence="9" id="KW-1185">Reference proteome</keyword>
<comment type="similarity">
    <text evidence="2 5">Belongs to the pseudouridine synthase TruB family. Type 1 subfamily.</text>
</comment>
<dbReference type="GO" id="GO:0160148">
    <property type="term" value="F:tRNA pseudouridine(55) synthase activity"/>
    <property type="evidence" value="ECO:0007669"/>
    <property type="project" value="UniProtKB-EC"/>
</dbReference>
<keyword evidence="4 5" id="KW-0413">Isomerase</keyword>
<evidence type="ECO:0000313" key="9">
    <source>
        <dbReference type="Proteomes" id="UP000673975"/>
    </source>
</evidence>
<dbReference type="Proteomes" id="UP000673975">
    <property type="component" value="Unassembled WGS sequence"/>
</dbReference>
<dbReference type="RefSeq" id="WP_210512518.1">
    <property type="nucleotide sequence ID" value="NZ_JAFIDN010000008.1"/>
</dbReference>
<dbReference type="InterPro" id="IPR032819">
    <property type="entry name" value="TruB_C"/>
</dbReference>
<dbReference type="InterPro" id="IPR002501">
    <property type="entry name" value="PsdUridine_synth_N"/>
</dbReference>
<dbReference type="GO" id="GO:1990481">
    <property type="term" value="P:mRNA pseudouridine synthesis"/>
    <property type="evidence" value="ECO:0007669"/>
    <property type="project" value="TreeGrafter"/>
</dbReference>
<comment type="catalytic activity">
    <reaction evidence="1 5">
        <text>uridine(55) in tRNA = pseudouridine(55) in tRNA</text>
        <dbReference type="Rhea" id="RHEA:42532"/>
        <dbReference type="Rhea" id="RHEA-COMP:10101"/>
        <dbReference type="Rhea" id="RHEA-COMP:10102"/>
        <dbReference type="ChEBI" id="CHEBI:65314"/>
        <dbReference type="ChEBI" id="CHEBI:65315"/>
        <dbReference type="EC" id="5.4.99.25"/>
    </reaction>
</comment>
<evidence type="ECO:0000256" key="4">
    <source>
        <dbReference type="ARBA" id="ARBA00023235"/>
    </source>
</evidence>
<dbReference type="HAMAP" id="MF_01080">
    <property type="entry name" value="TruB_bact"/>
    <property type="match status" value="1"/>
</dbReference>
<evidence type="ECO:0000313" key="8">
    <source>
        <dbReference type="EMBL" id="MBP3193164.1"/>
    </source>
</evidence>
<evidence type="ECO:0000256" key="3">
    <source>
        <dbReference type="ARBA" id="ARBA00022694"/>
    </source>
</evidence>
<dbReference type="EMBL" id="JAFIDN010000008">
    <property type="protein sequence ID" value="MBP3193164.1"/>
    <property type="molecule type" value="Genomic_DNA"/>
</dbReference>
<evidence type="ECO:0000259" key="6">
    <source>
        <dbReference type="Pfam" id="PF01509"/>
    </source>
</evidence>
<dbReference type="AlphaFoldDB" id="A0A8J7UXC5"/>
<dbReference type="GO" id="GO:0003723">
    <property type="term" value="F:RNA binding"/>
    <property type="evidence" value="ECO:0007669"/>
    <property type="project" value="InterPro"/>
</dbReference>
<feature type="domain" description="tRNA pseudouridylate synthase B C-terminal" evidence="7">
    <location>
        <begin position="199"/>
        <end position="239"/>
    </location>
</feature>
<dbReference type="PANTHER" id="PTHR13767">
    <property type="entry name" value="TRNA-PSEUDOURIDINE SYNTHASE"/>
    <property type="match status" value="1"/>
</dbReference>